<dbReference type="PRINTS" id="PR00747">
    <property type="entry name" value="GLYHDRLASE47"/>
</dbReference>
<keyword evidence="3" id="KW-0256">Endoplasmic reticulum</keyword>
<dbReference type="GO" id="GO:0044322">
    <property type="term" value="C:endoplasmic reticulum quality control compartment"/>
    <property type="evidence" value="ECO:0007669"/>
    <property type="project" value="GOC"/>
</dbReference>
<dbReference type="PhylomeDB" id="A7SH71"/>
<dbReference type="GO" id="GO:0005783">
    <property type="term" value="C:endoplasmic reticulum"/>
    <property type="evidence" value="ECO:0000318"/>
    <property type="project" value="GO_Central"/>
</dbReference>
<keyword evidence="4" id="KW-0325">Glycoprotein</keyword>
<keyword evidence="9" id="KW-0732">Signal</keyword>
<dbReference type="EMBL" id="DS469658">
    <property type="protein sequence ID" value="EDO36928.1"/>
    <property type="molecule type" value="Genomic_DNA"/>
</dbReference>
<proteinExistence type="inferred from homology"/>
<keyword evidence="11" id="KW-1185">Reference proteome</keyword>
<feature type="region of interest" description="Disordered" evidence="8">
    <location>
        <begin position="179"/>
        <end position="288"/>
    </location>
</feature>
<feature type="compositionally biased region" description="Polar residues" evidence="8">
    <location>
        <begin position="242"/>
        <end position="252"/>
    </location>
</feature>
<accession>A7SH71</accession>
<sequence length="860" mass="96974">MRCNVAICTAAWSVVLLALVPECFAMSNDEKRKMRGQVKEMFRHAYNSYMSFAYPADELMPLSCKGRVRGVDPSRGDVDDALGMFSLTLVDTLDTLAVLGEVSEFEKAVKLVIKDVHFDTDVVVSVFETNIRIVGGLLGGHVAADSLKKSGKGLSWYNGELLALAKKAGECQLPAFNTTTGIPYPKVRKPSHQYHHRDTLSQGKKTQPSIPPQGYPIPRDTLSQGKKTQPSIPPQGYPSPRDTLSQGKKTQPSIPPQGYPIPRDTLAQGKKTQPSIPPQGYPSPRDTLSQGTMIMEFGALSRLTGDPIFEEKAKKAMESLWKFRSRASDLVGTVINIHNGDWVRRDSGVGAGIDSYYEYCLKAYILLGDDTYLDRFNKHYKSIMQYINQGAMFLSVQMHQPERTSHAYMDALQAFWPGLQVLKGDLKKAIEMHHMLYEVAKKHTFLPEAFTTDFEVHWGEHPLRPELVESTYFLYEATLDPYYLEVGRNIVEKINEHARVPCGFAALKDVRTLSHEDRMDSFVLAETFKYLYLLFTDKSEWTLPMNDFILTTEAHLLPLSLSSVSPNGTAYEQIRYNLTLSSENEYDFTCPNSVHPEGKVKYAEEVRRQMLLKTQGSCPKQAKGSFSFSSDKPPRLRAEQFVPGNSEHLSLLKSMGITVAQTKEGKIQLMHTASSAFSQQEAEEGIKFMQEMIELAKQRNDQGDIVHKPRVVQLMSPPYDGSITLNAGPAQFGLDLSKGDVGVGAEVVVADPIKGCVPLLNQEEAKHRIVILERGECMFIDKRDEKEMLDVGEVRVLVDLLTLVDLHEPPCHSRYLRFIKRLDTINYYIEKTDHDVWILDVNRQTTLTMALLPFVRYYRF</sequence>
<organism evidence="10 11">
    <name type="scientific">Nematostella vectensis</name>
    <name type="common">Starlet sea anemone</name>
    <dbReference type="NCBI Taxonomy" id="45351"/>
    <lineage>
        <taxon>Eukaryota</taxon>
        <taxon>Metazoa</taxon>
        <taxon>Cnidaria</taxon>
        <taxon>Anthozoa</taxon>
        <taxon>Hexacorallia</taxon>
        <taxon>Actiniaria</taxon>
        <taxon>Edwardsiidae</taxon>
        <taxon>Nematostella</taxon>
    </lineage>
</organism>
<dbReference type="Gene3D" id="1.50.10.10">
    <property type="match status" value="2"/>
</dbReference>
<gene>
    <name evidence="10" type="ORF">NEMVEDRAFT_v1g245257</name>
</gene>
<dbReference type="InterPro" id="IPR044674">
    <property type="entry name" value="EDEM1/2/3"/>
</dbReference>
<dbReference type="GO" id="GO:0016020">
    <property type="term" value="C:membrane"/>
    <property type="evidence" value="ECO:0007669"/>
    <property type="project" value="InterPro"/>
</dbReference>
<dbReference type="InterPro" id="IPR012341">
    <property type="entry name" value="6hp_glycosidase-like_sf"/>
</dbReference>
<dbReference type="AlphaFoldDB" id="A7SH71"/>
<dbReference type="InterPro" id="IPR036026">
    <property type="entry name" value="Seven-hairpin_glycosidases"/>
</dbReference>
<evidence type="ECO:0000256" key="3">
    <source>
        <dbReference type="ARBA" id="ARBA00022824"/>
    </source>
</evidence>
<evidence type="ECO:0000256" key="8">
    <source>
        <dbReference type="SAM" id="MobiDB-lite"/>
    </source>
</evidence>
<feature type="signal peptide" evidence="9">
    <location>
        <begin position="1"/>
        <end position="25"/>
    </location>
</feature>
<evidence type="ECO:0000313" key="10">
    <source>
        <dbReference type="EMBL" id="EDO36928.1"/>
    </source>
</evidence>
<feature type="active site" description="Proton donor" evidence="5">
    <location>
        <position position="448"/>
    </location>
</feature>
<keyword evidence="6" id="KW-0106">Calcium</keyword>
<dbReference type="GO" id="GO:1904380">
    <property type="term" value="P:endoplasmic reticulum mannose trimming"/>
    <property type="evidence" value="ECO:0007669"/>
    <property type="project" value="InterPro"/>
</dbReference>
<feature type="active site" evidence="5">
    <location>
        <position position="466"/>
    </location>
</feature>
<evidence type="ECO:0000256" key="9">
    <source>
        <dbReference type="SAM" id="SignalP"/>
    </source>
</evidence>
<reference evidence="10 11" key="1">
    <citation type="journal article" date="2007" name="Science">
        <title>Sea anemone genome reveals ancestral eumetazoan gene repertoire and genomic organization.</title>
        <authorList>
            <person name="Putnam N.H."/>
            <person name="Srivastava M."/>
            <person name="Hellsten U."/>
            <person name="Dirks B."/>
            <person name="Chapman J."/>
            <person name="Salamov A."/>
            <person name="Terry A."/>
            <person name="Shapiro H."/>
            <person name="Lindquist E."/>
            <person name="Kapitonov V.V."/>
            <person name="Jurka J."/>
            <person name="Genikhovich G."/>
            <person name="Grigoriev I.V."/>
            <person name="Lucas S.M."/>
            <person name="Steele R.E."/>
            <person name="Finnerty J.R."/>
            <person name="Technau U."/>
            <person name="Martindale M.Q."/>
            <person name="Rokhsar D.S."/>
        </authorList>
    </citation>
    <scope>NUCLEOTIDE SEQUENCE [LARGE SCALE GENOMIC DNA]</scope>
    <source>
        <strain evidence="11">CH2 X CH6</strain>
    </source>
</reference>
<evidence type="ECO:0000256" key="2">
    <source>
        <dbReference type="ARBA" id="ARBA00007658"/>
    </source>
</evidence>
<dbReference type="Pfam" id="PF01532">
    <property type="entry name" value="Glyco_hydro_47"/>
    <property type="match status" value="2"/>
</dbReference>
<dbReference type="eggNOG" id="KOG2430">
    <property type="taxonomic scope" value="Eukaryota"/>
</dbReference>
<dbReference type="SUPFAM" id="SSF48225">
    <property type="entry name" value="Seven-hairpin glycosidases"/>
    <property type="match status" value="2"/>
</dbReference>
<protein>
    <recommendedName>
        <fullName evidence="7">alpha-1,2-Mannosidase</fullName>
        <ecNumber evidence="7">3.2.1.-</ecNumber>
    </recommendedName>
</protein>
<feature type="active site" evidence="5">
    <location>
        <position position="354"/>
    </location>
</feature>
<dbReference type="HOGENOM" id="CLU_003818_4_1_1"/>
<dbReference type="GO" id="GO:0005509">
    <property type="term" value="F:calcium ion binding"/>
    <property type="evidence" value="ECO:0007669"/>
    <property type="project" value="InterPro"/>
</dbReference>
<dbReference type="PANTHER" id="PTHR45679:SF2">
    <property type="entry name" value="ER DEGRADATION-ENHANCING ALPHA-MANNOSIDASE-LIKE PROTEIN 3"/>
    <property type="match status" value="1"/>
</dbReference>
<dbReference type="InterPro" id="IPR001382">
    <property type="entry name" value="Glyco_hydro_47"/>
</dbReference>
<dbReference type="STRING" id="45351.A7SH71"/>
<dbReference type="EC" id="3.2.1.-" evidence="7"/>
<evidence type="ECO:0000256" key="7">
    <source>
        <dbReference type="RuleBase" id="RU361193"/>
    </source>
</evidence>
<keyword evidence="6" id="KW-0479">Metal-binding</keyword>
<dbReference type="OMA" id="RTSHAYM"/>
<feature type="active site" description="Proton donor" evidence="5">
    <location>
        <position position="128"/>
    </location>
</feature>
<comment type="similarity">
    <text evidence="2 7">Belongs to the glycosyl hydrolase 47 family.</text>
</comment>
<dbReference type="PANTHER" id="PTHR45679">
    <property type="entry name" value="ER DEGRADATION-ENHANCING ALPHA-MANNOSIDASE-LIKE PROTEIN 2"/>
    <property type="match status" value="1"/>
</dbReference>
<evidence type="ECO:0000256" key="1">
    <source>
        <dbReference type="ARBA" id="ARBA00004240"/>
    </source>
</evidence>
<feature type="compositionally biased region" description="Basic residues" evidence="8">
    <location>
        <begin position="186"/>
        <end position="195"/>
    </location>
</feature>
<dbReference type="GO" id="GO:0030968">
    <property type="term" value="P:endoplasmic reticulum unfolded protein response"/>
    <property type="evidence" value="ECO:0000318"/>
    <property type="project" value="GO_Central"/>
</dbReference>
<evidence type="ECO:0000313" key="11">
    <source>
        <dbReference type="Proteomes" id="UP000001593"/>
    </source>
</evidence>
<dbReference type="GO" id="GO:0004571">
    <property type="term" value="F:mannosyl-oligosaccharide 1,2-alpha-mannosidase activity"/>
    <property type="evidence" value="ECO:0000318"/>
    <property type="project" value="GO_Central"/>
</dbReference>
<dbReference type="GO" id="GO:0005975">
    <property type="term" value="P:carbohydrate metabolic process"/>
    <property type="evidence" value="ECO:0007669"/>
    <property type="project" value="InterPro"/>
</dbReference>
<evidence type="ECO:0000256" key="4">
    <source>
        <dbReference type="ARBA" id="ARBA00023180"/>
    </source>
</evidence>
<name>A7SH71_NEMVE</name>
<keyword evidence="7" id="KW-0326">Glycosidase</keyword>
<dbReference type="Proteomes" id="UP000001593">
    <property type="component" value="Unassembled WGS sequence"/>
</dbReference>
<comment type="cofactor">
    <cofactor evidence="6">
        <name>Ca(2+)</name>
        <dbReference type="ChEBI" id="CHEBI:29108"/>
    </cofactor>
</comment>
<feature type="binding site" evidence="6">
    <location>
        <position position="552"/>
    </location>
    <ligand>
        <name>Ca(2+)</name>
        <dbReference type="ChEBI" id="CHEBI:29108"/>
    </ligand>
</feature>
<evidence type="ECO:0000256" key="6">
    <source>
        <dbReference type="PIRSR" id="PIRSR601382-2"/>
    </source>
</evidence>
<feature type="compositionally biased region" description="Polar residues" evidence="8">
    <location>
        <begin position="221"/>
        <end position="230"/>
    </location>
</feature>
<evidence type="ECO:0000256" key="5">
    <source>
        <dbReference type="PIRSR" id="PIRSR601382-1"/>
    </source>
</evidence>
<dbReference type="InParanoid" id="A7SH71"/>
<comment type="subcellular location">
    <subcellularLocation>
        <location evidence="1">Endoplasmic reticulum</location>
    </subcellularLocation>
</comment>
<feature type="chain" id="PRO_5002715264" description="alpha-1,2-Mannosidase" evidence="9">
    <location>
        <begin position="26"/>
        <end position="860"/>
    </location>
</feature>
<dbReference type="GO" id="GO:0097466">
    <property type="term" value="P:ubiquitin-dependent glycoprotein ERAD pathway"/>
    <property type="evidence" value="ECO:0000318"/>
    <property type="project" value="GO_Central"/>
</dbReference>
<keyword evidence="7" id="KW-0378">Hydrolase</keyword>